<reference evidence="3 4" key="1">
    <citation type="submission" date="2023-11" db="EMBL/GenBank/DDBJ databases">
        <authorList>
            <person name="Hedman E."/>
            <person name="Englund M."/>
            <person name="Stromberg M."/>
            <person name="Nyberg Akerstrom W."/>
            <person name="Nylinder S."/>
            <person name="Jareborg N."/>
            <person name="Kallberg Y."/>
            <person name="Kronander E."/>
        </authorList>
    </citation>
    <scope>NUCLEOTIDE SEQUENCE [LARGE SCALE GENOMIC DNA]</scope>
</reference>
<evidence type="ECO:0000313" key="3">
    <source>
        <dbReference type="EMBL" id="CAK1602073.1"/>
    </source>
</evidence>
<dbReference type="PANTHER" id="PTHR13347:SF1">
    <property type="entry name" value="HEAT REPEAT-CONTAINING PROTEIN 3"/>
    <property type="match status" value="1"/>
</dbReference>
<dbReference type="PANTHER" id="PTHR13347">
    <property type="entry name" value="HEAT REPEAT-CONTAINING PROTEIN 3"/>
    <property type="match status" value="1"/>
</dbReference>
<evidence type="ECO:0000256" key="1">
    <source>
        <dbReference type="ARBA" id="ARBA00049983"/>
    </source>
</evidence>
<accession>A0AAV1M456</accession>
<feature type="domain" description="SYO1-like TPR repeats" evidence="2">
    <location>
        <begin position="373"/>
        <end position="636"/>
    </location>
</feature>
<dbReference type="InterPro" id="IPR016024">
    <property type="entry name" value="ARM-type_fold"/>
</dbReference>
<dbReference type="EMBL" id="CAVLGL010000137">
    <property type="protein sequence ID" value="CAK1602073.1"/>
    <property type="molecule type" value="Genomic_DNA"/>
</dbReference>
<dbReference type="GO" id="GO:0042273">
    <property type="term" value="P:ribosomal large subunit biogenesis"/>
    <property type="evidence" value="ECO:0007669"/>
    <property type="project" value="TreeGrafter"/>
</dbReference>
<evidence type="ECO:0000259" key="2">
    <source>
        <dbReference type="Pfam" id="PF25567"/>
    </source>
</evidence>
<dbReference type="CDD" id="cd13394">
    <property type="entry name" value="Syo1_like"/>
    <property type="match status" value="1"/>
</dbReference>
<organism evidence="3 4">
    <name type="scientific">Parnassius mnemosyne</name>
    <name type="common">clouded apollo</name>
    <dbReference type="NCBI Taxonomy" id="213953"/>
    <lineage>
        <taxon>Eukaryota</taxon>
        <taxon>Metazoa</taxon>
        <taxon>Ecdysozoa</taxon>
        <taxon>Arthropoda</taxon>
        <taxon>Hexapoda</taxon>
        <taxon>Insecta</taxon>
        <taxon>Pterygota</taxon>
        <taxon>Neoptera</taxon>
        <taxon>Endopterygota</taxon>
        <taxon>Lepidoptera</taxon>
        <taxon>Glossata</taxon>
        <taxon>Ditrysia</taxon>
        <taxon>Papilionoidea</taxon>
        <taxon>Papilionidae</taxon>
        <taxon>Parnassiinae</taxon>
        <taxon>Parnassini</taxon>
        <taxon>Parnassius</taxon>
        <taxon>Driopa</taxon>
    </lineage>
</organism>
<sequence>MGKVRKRKPNKTQNNILAENFDEELPVDSKENVIQTILDQLQGVNVEEKYCGLQTFALLIESPENIEQTIERGLVKVVAPLLLDPAGSIRNAAAGVLRNLSAVQLEVCDSLMEQDVMTPLLCYFHEHTETWTPEINSKTKSEDVDTIIQCINLLLNLCESSDLAVKYLGQSRVLSILLPRYLDIATFGCDIVSAVLQCLFVVVEDNPDVMEKVKSTCEKQLQELMVIENSDPSYLLIKTLAAGVIINTCGGNMAVLPVNVIHQIVTILAKTLSIDHRLLCNQLSSSVPLVNGSDKLESLQGKEAQVLENQLKSVSHMLDAQQRSIEIIANICSCDDANDEMDGPESSDSDELGDEDECSNGEEVALVEDKLPPEILEALISLEIFDKVWARTQLPADNVMLILEEYEGSKLIHKKVHTLQTRALLCVNNMISSLPVEHLGGVNGIYKIWVNIGKLVFKQSTDNLYILESATAVMRAALDKIKFRENGKSDECDLFRDLSLSDIEMMITGIKECQVPEIRSNLIRMIGILALLLVNKLNETSSNVICAITEFILEQAHKENEVWVLAEAIDTLVDLYSEDDTDALAAKVKLVEKLAVLAPILKNKARQQRKLPREYKVLVSTATSNLPRFIKYKKDRLSKS</sequence>
<dbReference type="GO" id="GO:0006606">
    <property type="term" value="P:protein import into nucleus"/>
    <property type="evidence" value="ECO:0007669"/>
    <property type="project" value="TreeGrafter"/>
</dbReference>
<proteinExistence type="inferred from homology"/>
<dbReference type="GO" id="GO:0051082">
    <property type="term" value="F:unfolded protein binding"/>
    <property type="evidence" value="ECO:0007669"/>
    <property type="project" value="TreeGrafter"/>
</dbReference>
<dbReference type="Gene3D" id="1.25.10.10">
    <property type="entry name" value="Leucine-rich Repeat Variant"/>
    <property type="match status" value="1"/>
</dbReference>
<evidence type="ECO:0000313" key="4">
    <source>
        <dbReference type="Proteomes" id="UP001314205"/>
    </source>
</evidence>
<dbReference type="InterPro" id="IPR011989">
    <property type="entry name" value="ARM-like"/>
</dbReference>
<protein>
    <recommendedName>
        <fullName evidence="2">SYO1-like TPR repeats domain-containing protein</fullName>
    </recommendedName>
</protein>
<dbReference type="InterPro" id="IPR052616">
    <property type="entry name" value="SYO1-like"/>
</dbReference>
<name>A0AAV1M456_9NEOP</name>
<gene>
    <name evidence="3" type="ORF">PARMNEM_LOCUS20622</name>
</gene>
<comment type="caution">
    <text evidence="3">The sequence shown here is derived from an EMBL/GenBank/DDBJ whole genome shotgun (WGS) entry which is preliminary data.</text>
</comment>
<dbReference type="SUPFAM" id="SSF48371">
    <property type="entry name" value="ARM repeat"/>
    <property type="match status" value="1"/>
</dbReference>
<comment type="similarity">
    <text evidence="1">Belongs to the nuclear import and ribosome assembly adapter family.</text>
</comment>
<dbReference type="InterPro" id="IPR057990">
    <property type="entry name" value="TPR_SYO1"/>
</dbReference>
<dbReference type="AlphaFoldDB" id="A0AAV1M456"/>
<keyword evidence="4" id="KW-1185">Reference proteome</keyword>
<dbReference type="Proteomes" id="UP001314205">
    <property type="component" value="Unassembled WGS sequence"/>
</dbReference>
<dbReference type="Pfam" id="PF25567">
    <property type="entry name" value="TPR_SYO1"/>
    <property type="match status" value="1"/>
</dbReference>